<dbReference type="InterPro" id="IPR012337">
    <property type="entry name" value="RNaseH-like_sf"/>
</dbReference>
<evidence type="ECO:0000256" key="1">
    <source>
        <dbReference type="ARBA" id="ARBA00022722"/>
    </source>
</evidence>
<keyword evidence="6" id="KW-1185">Reference proteome</keyword>
<evidence type="ECO:0000313" key="6">
    <source>
        <dbReference type="Proteomes" id="UP000054099"/>
    </source>
</evidence>
<dbReference type="InterPro" id="IPR013520">
    <property type="entry name" value="Ribonucl_H"/>
</dbReference>
<dbReference type="PANTHER" id="PTHR30231">
    <property type="entry name" value="DNA POLYMERASE III SUBUNIT EPSILON"/>
    <property type="match status" value="1"/>
</dbReference>
<dbReference type="Proteomes" id="UP000054099">
    <property type="component" value="Unassembled WGS sequence"/>
</dbReference>
<dbReference type="Gene3D" id="3.30.420.10">
    <property type="entry name" value="Ribonuclease H-like superfamily/Ribonuclease H"/>
    <property type="match status" value="1"/>
</dbReference>
<keyword evidence="2" id="KW-0378">Hydrolase</keyword>
<protein>
    <recommendedName>
        <fullName evidence="4">Exonuclease domain-containing protein</fullName>
    </recommendedName>
</protein>
<reference evidence="5 6" key="1">
    <citation type="journal article" date="2014" name="Antonie Van Leeuwenhoek">
        <title>Fictibacillus enclensis sp. nov., isolated from marine sediment.</title>
        <authorList>
            <person name="Dastager S.G."/>
            <person name="Mawlankar R."/>
            <person name="Srinivasan K."/>
            <person name="Tang S.K."/>
            <person name="Lee J.C."/>
            <person name="Ramana V.V."/>
            <person name="Shouche Y.S."/>
        </authorList>
    </citation>
    <scope>NUCLEOTIDE SEQUENCE [LARGE SCALE GENOMIC DNA]</scope>
    <source>
        <strain evidence="5 6">NIO-1003</strain>
    </source>
</reference>
<accession>A0A0V8JDZ5</accession>
<feature type="domain" description="Exonuclease" evidence="4">
    <location>
        <begin position="64"/>
        <end position="235"/>
    </location>
</feature>
<dbReference type="GO" id="GO:0045004">
    <property type="term" value="P:DNA replication proofreading"/>
    <property type="evidence" value="ECO:0007669"/>
    <property type="project" value="TreeGrafter"/>
</dbReference>
<dbReference type="SUPFAM" id="SSF53098">
    <property type="entry name" value="Ribonuclease H-like"/>
    <property type="match status" value="1"/>
</dbReference>
<organism evidence="5 6">
    <name type="scientific">Fictibacillus enclensis</name>
    <dbReference type="NCBI Taxonomy" id="1017270"/>
    <lineage>
        <taxon>Bacteria</taxon>
        <taxon>Bacillati</taxon>
        <taxon>Bacillota</taxon>
        <taxon>Bacilli</taxon>
        <taxon>Bacillales</taxon>
        <taxon>Fictibacillaceae</taxon>
        <taxon>Fictibacillus</taxon>
    </lineage>
</organism>
<dbReference type="RefSeq" id="WP_061969892.1">
    <property type="nucleotide sequence ID" value="NZ_FMAV01000001.1"/>
</dbReference>
<keyword evidence="3" id="KW-0269">Exonuclease</keyword>
<evidence type="ECO:0000256" key="3">
    <source>
        <dbReference type="ARBA" id="ARBA00022839"/>
    </source>
</evidence>
<dbReference type="CDD" id="cd06127">
    <property type="entry name" value="DEDDh"/>
    <property type="match status" value="1"/>
</dbReference>
<dbReference type="AlphaFoldDB" id="A0A0V8JDZ5"/>
<evidence type="ECO:0000259" key="4">
    <source>
        <dbReference type="SMART" id="SM00479"/>
    </source>
</evidence>
<dbReference type="GO" id="GO:0003676">
    <property type="term" value="F:nucleic acid binding"/>
    <property type="evidence" value="ECO:0007669"/>
    <property type="project" value="InterPro"/>
</dbReference>
<dbReference type="InterPro" id="IPR036397">
    <property type="entry name" value="RNaseH_sf"/>
</dbReference>
<name>A0A0V8JDZ5_9BACL</name>
<dbReference type="FunFam" id="3.30.420.10:FF:000045">
    <property type="entry name" value="3'-5' exonuclease DinG"/>
    <property type="match status" value="1"/>
</dbReference>
<evidence type="ECO:0000313" key="5">
    <source>
        <dbReference type="EMBL" id="KSU85267.1"/>
    </source>
</evidence>
<keyword evidence="1" id="KW-0540">Nuclease</keyword>
<dbReference type="OrthoDB" id="9804290at2"/>
<dbReference type="GO" id="GO:0008408">
    <property type="term" value="F:3'-5' exonuclease activity"/>
    <property type="evidence" value="ECO:0007669"/>
    <property type="project" value="TreeGrafter"/>
</dbReference>
<dbReference type="EMBL" id="LNQN01000001">
    <property type="protein sequence ID" value="KSU85267.1"/>
    <property type="molecule type" value="Genomic_DNA"/>
</dbReference>
<evidence type="ECO:0000256" key="2">
    <source>
        <dbReference type="ARBA" id="ARBA00022801"/>
    </source>
</evidence>
<dbReference type="GO" id="GO:0005829">
    <property type="term" value="C:cytosol"/>
    <property type="evidence" value="ECO:0007669"/>
    <property type="project" value="TreeGrafter"/>
</dbReference>
<dbReference type="SMART" id="SM00479">
    <property type="entry name" value="EXOIII"/>
    <property type="match status" value="1"/>
</dbReference>
<sequence>MNNQPGFDGNLKQFMNRLFNLGLKRGEVPPGSPGSFQHEAWIRRMLKEKASRRADLQTRLEDVLFIVLDTETTGFRPEHGDQIFSVAAARIQNRSVIGEFRSLINPGIEIPKEISLLTGITTKDVKEAPALDEKAEEILGFLSGGIVIGYHISHDYAFLNHYLWRRYRSSLKQPALELALLTERLTGEGPFPSLDSAADYFNIPCQNRHQADADVRIMSSLLMNLLRLCIEKGIETLEDLYIHIK</sequence>
<proteinExistence type="predicted"/>
<comment type="caution">
    <text evidence="5">The sequence shown here is derived from an EMBL/GenBank/DDBJ whole genome shotgun (WGS) entry which is preliminary data.</text>
</comment>
<gene>
    <name evidence="5" type="ORF">AS030_07085</name>
</gene>
<dbReference type="Pfam" id="PF00929">
    <property type="entry name" value="RNase_T"/>
    <property type="match status" value="1"/>
</dbReference>
<dbReference type="PANTHER" id="PTHR30231:SF41">
    <property type="entry name" value="DNA POLYMERASE III SUBUNIT EPSILON"/>
    <property type="match status" value="1"/>
</dbReference>